<evidence type="ECO:0000259" key="2">
    <source>
        <dbReference type="Pfam" id="PF05029"/>
    </source>
</evidence>
<dbReference type="GO" id="GO:0043111">
    <property type="term" value="P:replication fork arrest"/>
    <property type="evidence" value="ECO:0007669"/>
    <property type="project" value="TreeGrafter"/>
</dbReference>
<protein>
    <recommendedName>
        <fullName evidence="2">Timeless C-terminal domain-containing protein</fullName>
    </recommendedName>
</protein>
<dbReference type="GO" id="GO:0031298">
    <property type="term" value="C:replication fork protection complex"/>
    <property type="evidence" value="ECO:0007669"/>
    <property type="project" value="TreeGrafter"/>
</dbReference>
<dbReference type="GO" id="GO:0009649">
    <property type="term" value="P:entrainment of circadian clock"/>
    <property type="evidence" value="ECO:0007669"/>
    <property type="project" value="TreeGrafter"/>
</dbReference>
<evidence type="ECO:0000313" key="3">
    <source>
        <dbReference type="EMBL" id="KAI9560955.1"/>
    </source>
</evidence>
<dbReference type="AlphaFoldDB" id="A0AAD5PZD6"/>
<dbReference type="InterPro" id="IPR044998">
    <property type="entry name" value="Timeless"/>
</dbReference>
<sequence length="419" mass="48618">MLTADLMCYLVWVVVQETENVQLNSTNADVDPKPSLRRLRLGVRAIFEYLQALEKYSTIEESDSSKNKFSQCVEEWISQLHHELLAMNELRQLFLLQLRHFDHEFQSHQCLCDIICANHALLLTLERAVQQPQYSVSFHLNNHLNQFCTKTVMSRYGSALEEFRTNDYFVNESIFTMLRRVGCDLGRLDLLCQPIILRPLSKIWQEDFEICDDWHDLIERLVRKFTEDLLNDCEMVYPHTSKQGSPDRESYQLMVESDQQPLDTLAEEFASDHDPFTGTYGYIVKSLIRQLTDVGFNKQLGWIQSSLLTACATRLGTYGGQEFLYSVCCSCVAMKIPCPIVPWTELEASGLRSERFRFLLQLMGLIPQFSQFFFYPKIPSEWSADVLYSFALLFGPIPDHVDFDLTLVKEVNLPILPHF</sequence>
<comment type="similarity">
    <text evidence="1">Belongs to the timeless family.</text>
</comment>
<dbReference type="PANTHER" id="PTHR22940">
    <property type="entry name" value="TIMEOUT/TIMELESS-2"/>
    <property type="match status" value="1"/>
</dbReference>
<proteinExistence type="inferred from homology"/>
<reference evidence="3 4" key="1">
    <citation type="submission" date="2022-05" db="EMBL/GenBank/DDBJ databases">
        <title>A multi-omics perspective on studying reproductive biology in Daphnia sinensis.</title>
        <authorList>
            <person name="Jia J."/>
        </authorList>
    </citation>
    <scope>NUCLEOTIDE SEQUENCE [LARGE SCALE GENOMIC DNA]</scope>
    <source>
        <strain evidence="3 4">WSL</strain>
    </source>
</reference>
<evidence type="ECO:0000313" key="4">
    <source>
        <dbReference type="Proteomes" id="UP000820818"/>
    </source>
</evidence>
<keyword evidence="4" id="KW-1185">Reference proteome</keyword>
<accession>A0AAD5PZD6</accession>
<dbReference type="EMBL" id="WJBH02000003">
    <property type="protein sequence ID" value="KAI9560955.1"/>
    <property type="molecule type" value="Genomic_DNA"/>
</dbReference>
<dbReference type="Proteomes" id="UP000820818">
    <property type="component" value="Linkage Group LG3"/>
</dbReference>
<gene>
    <name evidence="3" type="ORF">GHT06_011911</name>
</gene>
<dbReference type="PANTHER" id="PTHR22940:SF5">
    <property type="entry name" value="PROTEIN TIMELESS"/>
    <property type="match status" value="1"/>
</dbReference>
<dbReference type="GO" id="GO:0003677">
    <property type="term" value="F:DNA binding"/>
    <property type="evidence" value="ECO:0007669"/>
    <property type="project" value="TreeGrafter"/>
</dbReference>
<evidence type="ECO:0000256" key="1">
    <source>
        <dbReference type="ARBA" id="ARBA00008174"/>
    </source>
</evidence>
<dbReference type="GO" id="GO:0000076">
    <property type="term" value="P:DNA replication checkpoint signaling"/>
    <property type="evidence" value="ECO:0007669"/>
    <property type="project" value="TreeGrafter"/>
</dbReference>
<dbReference type="InterPro" id="IPR007725">
    <property type="entry name" value="TIMELESS_C"/>
</dbReference>
<name>A0AAD5PZD6_9CRUS</name>
<comment type="caution">
    <text evidence="3">The sequence shown here is derived from an EMBL/GenBank/DDBJ whole genome shotgun (WGS) entry which is preliminary data.</text>
</comment>
<dbReference type="Pfam" id="PF05029">
    <property type="entry name" value="TIMELESS_C"/>
    <property type="match status" value="1"/>
</dbReference>
<feature type="domain" description="Timeless C-terminal" evidence="2">
    <location>
        <begin position="287"/>
        <end position="388"/>
    </location>
</feature>
<organism evidence="3 4">
    <name type="scientific">Daphnia sinensis</name>
    <dbReference type="NCBI Taxonomy" id="1820382"/>
    <lineage>
        <taxon>Eukaryota</taxon>
        <taxon>Metazoa</taxon>
        <taxon>Ecdysozoa</taxon>
        <taxon>Arthropoda</taxon>
        <taxon>Crustacea</taxon>
        <taxon>Branchiopoda</taxon>
        <taxon>Diplostraca</taxon>
        <taxon>Cladocera</taxon>
        <taxon>Anomopoda</taxon>
        <taxon>Daphniidae</taxon>
        <taxon>Daphnia</taxon>
        <taxon>Daphnia similis group</taxon>
    </lineage>
</organism>
<dbReference type="GO" id="GO:0006281">
    <property type="term" value="P:DNA repair"/>
    <property type="evidence" value="ECO:0007669"/>
    <property type="project" value="TreeGrafter"/>
</dbReference>